<dbReference type="STRING" id="710685.MycrhN_3429"/>
<dbReference type="HOGENOM" id="CLU_2917715_0_0_11"/>
<accession>G8RR25</accession>
<sequence length="61" mass="6881">MSLHETGLVAPEDPTDRELVRLLAQLDDLLESLAAAEHAWLDWLPTVAPEYRASARNLVHY</sequence>
<dbReference type="Proteomes" id="UP000005442">
    <property type="component" value="Chromosome"/>
</dbReference>
<dbReference type="RefSeq" id="WP_014211706.1">
    <property type="nucleotide sequence ID" value="NC_016604.1"/>
</dbReference>
<dbReference type="EMBL" id="CP003169">
    <property type="protein sequence ID" value="AEV73950.1"/>
    <property type="molecule type" value="Genomic_DNA"/>
</dbReference>
<evidence type="ECO:0000313" key="2">
    <source>
        <dbReference type="Proteomes" id="UP000005442"/>
    </source>
</evidence>
<dbReference type="PATRIC" id="fig|710685.3.peg.3437"/>
<name>G8RR25_MYCRN</name>
<proteinExistence type="predicted"/>
<dbReference type="AlphaFoldDB" id="G8RR25"/>
<reference evidence="1 2" key="1">
    <citation type="submission" date="2011-12" db="EMBL/GenBank/DDBJ databases">
        <title>Complete sequence of Mycobacterium rhodesiae NBB3.</title>
        <authorList>
            <consortium name="US DOE Joint Genome Institute"/>
            <person name="Lucas S."/>
            <person name="Han J."/>
            <person name="Lapidus A."/>
            <person name="Cheng J.-F."/>
            <person name="Goodwin L."/>
            <person name="Pitluck S."/>
            <person name="Peters L."/>
            <person name="Mikhailova N."/>
            <person name="Gu W."/>
            <person name="Detter J.C."/>
            <person name="Han C."/>
            <person name="Tapia R."/>
            <person name="Land M."/>
            <person name="Hauser L."/>
            <person name="Kyrpides N."/>
            <person name="Ivanova N."/>
            <person name="Pagani I."/>
            <person name="Mattes T."/>
            <person name="Holmes A."/>
            <person name="Rutledge P."/>
            <person name="Paulsen I."/>
            <person name="Coleman N."/>
            <person name="Woyke T."/>
        </authorList>
    </citation>
    <scope>NUCLEOTIDE SEQUENCE [LARGE SCALE GENOMIC DNA]</scope>
    <source>
        <strain evidence="1 2">NBB3</strain>
    </source>
</reference>
<dbReference type="KEGG" id="mrh:MycrhN_3429"/>
<gene>
    <name evidence="1" type="ordered locus">MycrhN_3429</name>
</gene>
<evidence type="ECO:0000313" key="1">
    <source>
        <dbReference type="EMBL" id="AEV73950.1"/>
    </source>
</evidence>
<protein>
    <submittedName>
        <fullName evidence="1">Uncharacterized protein</fullName>
    </submittedName>
</protein>
<organism evidence="1 2">
    <name type="scientific">Mycolicibacterium rhodesiae (strain NBB3)</name>
    <name type="common">Mycobacterium rhodesiae</name>
    <dbReference type="NCBI Taxonomy" id="710685"/>
    <lineage>
        <taxon>Bacteria</taxon>
        <taxon>Bacillati</taxon>
        <taxon>Actinomycetota</taxon>
        <taxon>Actinomycetes</taxon>
        <taxon>Mycobacteriales</taxon>
        <taxon>Mycobacteriaceae</taxon>
        <taxon>Mycolicibacterium</taxon>
    </lineage>
</organism>
<keyword evidence="2" id="KW-1185">Reference proteome</keyword>